<dbReference type="Pfam" id="PF00090">
    <property type="entry name" value="TSP_1"/>
    <property type="match status" value="1"/>
</dbReference>
<proteinExistence type="predicted"/>
<reference evidence="4" key="2">
    <citation type="submission" date="2020-11" db="EMBL/GenBank/DDBJ databases">
        <authorList>
            <person name="McCartney M.A."/>
            <person name="Auch B."/>
            <person name="Kono T."/>
            <person name="Mallez S."/>
            <person name="Becker A."/>
            <person name="Gohl D.M."/>
            <person name="Silverstein K.A.T."/>
            <person name="Koren S."/>
            <person name="Bechman K.B."/>
            <person name="Herman A."/>
            <person name="Abrahante J.E."/>
            <person name="Garbe J."/>
        </authorList>
    </citation>
    <scope>NUCLEOTIDE SEQUENCE</scope>
    <source>
        <strain evidence="4">Duluth1</strain>
        <tissue evidence="4">Whole animal</tissue>
    </source>
</reference>
<evidence type="ECO:0000313" key="4">
    <source>
        <dbReference type="EMBL" id="KAH3812273.1"/>
    </source>
</evidence>
<dbReference type="EMBL" id="JAIWYP010000006">
    <property type="protein sequence ID" value="KAH3812273.1"/>
    <property type="molecule type" value="Genomic_DNA"/>
</dbReference>
<dbReference type="FunFam" id="2.20.100.10:FF:000007">
    <property type="entry name" value="Thrombospondin 1"/>
    <property type="match status" value="1"/>
</dbReference>
<dbReference type="PROSITE" id="PS50092">
    <property type="entry name" value="TSP1"/>
    <property type="match status" value="1"/>
</dbReference>
<evidence type="ECO:0000256" key="3">
    <source>
        <dbReference type="SAM" id="Phobius"/>
    </source>
</evidence>
<dbReference type="Proteomes" id="UP000828390">
    <property type="component" value="Unassembled WGS sequence"/>
</dbReference>
<evidence type="ECO:0000313" key="5">
    <source>
        <dbReference type="Proteomes" id="UP000828390"/>
    </source>
</evidence>
<feature type="transmembrane region" description="Helical" evidence="3">
    <location>
        <begin position="96"/>
        <end position="118"/>
    </location>
</feature>
<accession>A0A9D4G874</accession>
<keyword evidence="5" id="KW-1185">Reference proteome</keyword>
<dbReference type="InterPro" id="IPR000884">
    <property type="entry name" value="TSP1_rpt"/>
</dbReference>
<keyword evidence="1" id="KW-0677">Repeat</keyword>
<organism evidence="4 5">
    <name type="scientific">Dreissena polymorpha</name>
    <name type="common">Zebra mussel</name>
    <name type="synonym">Mytilus polymorpha</name>
    <dbReference type="NCBI Taxonomy" id="45954"/>
    <lineage>
        <taxon>Eukaryota</taxon>
        <taxon>Metazoa</taxon>
        <taxon>Spiralia</taxon>
        <taxon>Lophotrochozoa</taxon>
        <taxon>Mollusca</taxon>
        <taxon>Bivalvia</taxon>
        <taxon>Autobranchia</taxon>
        <taxon>Heteroconchia</taxon>
        <taxon>Euheterodonta</taxon>
        <taxon>Imparidentia</taxon>
        <taxon>Neoheterodontei</taxon>
        <taxon>Myida</taxon>
        <taxon>Dreissenoidea</taxon>
        <taxon>Dreissenidae</taxon>
        <taxon>Dreissena</taxon>
    </lineage>
</organism>
<protein>
    <submittedName>
        <fullName evidence="4">Uncharacterized protein</fullName>
    </submittedName>
</protein>
<dbReference type="PANTHER" id="PTHR22906">
    <property type="entry name" value="PROPERDIN"/>
    <property type="match status" value="1"/>
</dbReference>
<sequence length="124" mass="13736">MSRLSVHGNWATWNDWSICSVTCANGTVTRLRTCTDPAPVNGGNKCSGVDTEVNTCSFDPCPGTFFKSGIAVLSYIIIMIVIIKQQQQHLHHQHHPLLYFAIINKIARNIILFFSFSISSSVVP</sequence>
<dbReference type="AlphaFoldDB" id="A0A9D4G874"/>
<name>A0A9D4G874_DREPO</name>
<dbReference type="InterPro" id="IPR052065">
    <property type="entry name" value="Compl_asym_regulator"/>
</dbReference>
<feature type="transmembrane region" description="Helical" evidence="3">
    <location>
        <begin position="65"/>
        <end position="84"/>
    </location>
</feature>
<keyword evidence="3" id="KW-0472">Membrane</keyword>
<reference evidence="4" key="1">
    <citation type="journal article" date="2019" name="bioRxiv">
        <title>The Genome of the Zebra Mussel, Dreissena polymorpha: A Resource for Invasive Species Research.</title>
        <authorList>
            <person name="McCartney M.A."/>
            <person name="Auch B."/>
            <person name="Kono T."/>
            <person name="Mallez S."/>
            <person name="Zhang Y."/>
            <person name="Obille A."/>
            <person name="Becker A."/>
            <person name="Abrahante J.E."/>
            <person name="Garbe J."/>
            <person name="Badalamenti J.P."/>
            <person name="Herman A."/>
            <person name="Mangelson H."/>
            <person name="Liachko I."/>
            <person name="Sullivan S."/>
            <person name="Sone E.D."/>
            <person name="Koren S."/>
            <person name="Silverstein K.A.T."/>
            <person name="Beckman K.B."/>
            <person name="Gohl D.M."/>
        </authorList>
    </citation>
    <scope>NUCLEOTIDE SEQUENCE</scope>
    <source>
        <strain evidence="4">Duluth1</strain>
        <tissue evidence="4">Whole animal</tissue>
    </source>
</reference>
<gene>
    <name evidence="4" type="ORF">DPMN_140699</name>
</gene>
<dbReference type="InterPro" id="IPR036383">
    <property type="entry name" value="TSP1_rpt_sf"/>
</dbReference>
<evidence type="ECO:0000256" key="1">
    <source>
        <dbReference type="ARBA" id="ARBA00022737"/>
    </source>
</evidence>
<keyword evidence="2" id="KW-1015">Disulfide bond</keyword>
<evidence type="ECO:0000256" key="2">
    <source>
        <dbReference type="ARBA" id="ARBA00023157"/>
    </source>
</evidence>
<dbReference type="SMART" id="SM00209">
    <property type="entry name" value="TSP1"/>
    <property type="match status" value="1"/>
</dbReference>
<keyword evidence="3" id="KW-1133">Transmembrane helix</keyword>
<keyword evidence="3" id="KW-0812">Transmembrane</keyword>
<comment type="caution">
    <text evidence="4">The sequence shown here is derived from an EMBL/GenBank/DDBJ whole genome shotgun (WGS) entry which is preliminary data.</text>
</comment>
<dbReference type="PANTHER" id="PTHR22906:SF21">
    <property type="entry name" value="SEMA DOMAIN-CONTAINING PROTEIN"/>
    <property type="match status" value="1"/>
</dbReference>
<dbReference type="Gene3D" id="2.20.100.10">
    <property type="entry name" value="Thrombospondin type-1 (TSP1) repeat"/>
    <property type="match status" value="1"/>
</dbReference>
<dbReference type="PRINTS" id="PR01705">
    <property type="entry name" value="TSP1REPEAT"/>
</dbReference>
<dbReference type="SUPFAM" id="SSF82895">
    <property type="entry name" value="TSP-1 type 1 repeat"/>
    <property type="match status" value="1"/>
</dbReference>